<accession>A0A0G1QU63</accession>
<proteinExistence type="predicted"/>
<feature type="transmembrane region" description="Helical" evidence="6">
    <location>
        <begin position="160"/>
        <end position="188"/>
    </location>
</feature>
<protein>
    <submittedName>
        <fullName evidence="8">ComEC/Rec2-related protein</fullName>
    </submittedName>
</protein>
<sequence length="353" mass="38628">MRFLFWGTLVVLVLVRIFLTKPTHPEGKMVKVTGTVREEPIKYDYRQKINLLGLKVFLPRFPEISYGDKIIVEGRVKEGKLEKANLVRLERSPGLLVKVREKIIGFYKKSLPEPHASLVAGITLGAKGEIPALFWKELTETGLAHVVVASGSNVSLVGGFLLGVFTLFFARGVVIPLILTAIWLYAVLAGLEAPIIRAAVMGSIAFGAQAAGKLASAWRALILTALVMLIIKPEWLGDLGFILSFVATSCLILFQRRIEKFFKKVPDILREGLASSLAAQIGVTPILFVTFGQFNLLSPVANALVLWTVPLIMAISGVAGLLGLIFPGLGRLVLYLAYPLTGWFIFINTLFSK</sequence>
<evidence type="ECO:0000256" key="2">
    <source>
        <dbReference type="ARBA" id="ARBA00022475"/>
    </source>
</evidence>
<keyword evidence="3 6" id="KW-0812">Transmembrane</keyword>
<feature type="transmembrane region" description="Helical" evidence="6">
    <location>
        <begin position="332"/>
        <end position="351"/>
    </location>
</feature>
<feature type="transmembrane region" description="Helical" evidence="6">
    <location>
        <begin position="274"/>
        <end position="292"/>
    </location>
</feature>
<keyword evidence="4 6" id="KW-1133">Transmembrane helix</keyword>
<name>A0A0G1QU63_9BACT</name>
<dbReference type="PANTHER" id="PTHR30619">
    <property type="entry name" value="DNA INTERNALIZATION/COMPETENCE PROTEIN COMEC/REC2"/>
    <property type="match status" value="1"/>
</dbReference>
<evidence type="ECO:0000256" key="5">
    <source>
        <dbReference type="ARBA" id="ARBA00023136"/>
    </source>
</evidence>
<feature type="transmembrane region" description="Helical" evidence="6">
    <location>
        <begin position="235"/>
        <end position="254"/>
    </location>
</feature>
<dbReference type="Proteomes" id="UP000034831">
    <property type="component" value="Unassembled WGS sequence"/>
</dbReference>
<dbReference type="Pfam" id="PF03772">
    <property type="entry name" value="Competence"/>
    <property type="match status" value="1"/>
</dbReference>
<evidence type="ECO:0000259" key="7">
    <source>
        <dbReference type="Pfam" id="PF03772"/>
    </source>
</evidence>
<comment type="subcellular location">
    <subcellularLocation>
        <location evidence="1">Cell membrane</location>
        <topology evidence="1">Multi-pass membrane protein</topology>
    </subcellularLocation>
</comment>
<evidence type="ECO:0000256" key="1">
    <source>
        <dbReference type="ARBA" id="ARBA00004651"/>
    </source>
</evidence>
<dbReference type="PANTHER" id="PTHR30619:SF7">
    <property type="entry name" value="BETA-LACTAMASE DOMAIN PROTEIN"/>
    <property type="match status" value="1"/>
</dbReference>
<dbReference type="NCBIfam" id="TIGR00360">
    <property type="entry name" value="ComEC_N-term"/>
    <property type="match status" value="1"/>
</dbReference>
<dbReference type="InterPro" id="IPR052159">
    <property type="entry name" value="Competence_DNA_uptake"/>
</dbReference>
<keyword evidence="2" id="KW-1003">Cell membrane</keyword>
<dbReference type="EMBL" id="LCNC01000013">
    <property type="protein sequence ID" value="KKU48526.1"/>
    <property type="molecule type" value="Genomic_DNA"/>
</dbReference>
<organism evidence="8 9">
    <name type="scientific">Candidatus Woesebacteria bacterium GW2011_GWF2_46_8</name>
    <dbReference type="NCBI Taxonomy" id="1618604"/>
    <lineage>
        <taxon>Bacteria</taxon>
        <taxon>Candidatus Woeseibacteriota</taxon>
    </lineage>
</organism>
<evidence type="ECO:0000256" key="3">
    <source>
        <dbReference type="ARBA" id="ARBA00022692"/>
    </source>
</evidence>
<comment type="caution">
    <text evidence="8">The sequence shown here is derived from an EMBL/GenBank/DDBJ whole genome shotgun (WGS) entry which is preliminary data.</text>
</comment>
<evidence type="ECO:0000313" key="8">
    <source>
        <dbReference type="EMBL" id="KKU48526.1"/>
    </source>
</evidence>
<dbReference type="AlphaFoldDB" id="A0A0G1QU63"/>
<dbReference type="InterPro" id="IPR004477">
    <property type="entry name" value="ComEC_N"/>
</dbReference>
<evidence type="ECO:0000256" key="6">
    <source>
        <dbReference type="SAM" id="Phobius"/>
    </source>
</evidence>
<keyword evidence="5 6" id="KW-0472">Membrane</keyword>
<evidence type="ECO:0000256" key="4">
    <source>
        <dbReference type="ARBA" id="ARBA00022989"/>
    </source>
</evidence>
<gene>
    <name evidence="8" type="ORF">UX67_C0013G0006</name>
</gene>
<feature type="transmembrane region" description="Helical" evidence="6">
    <location>
        <begin position="304"/>
        <end position="325"/>
    </location>
</feature>
<dbReference type="GO" id="GO:0005886">
    <property type="term" value="C:plasma membrane"/>
    <property type="evidence" value="ECO:0007669"/>
    <property type="project" value="UniProtKB-SubCell"/>
</dbReference>
<reference evidence="8 9" key="1">
    <citation type="journal article" date="2015" name="Nature">
        <title>rRNA introns, odd ribosomes, and small enigmatic genomes across a large radiation of phyla.</title>
        <authorList>
            <person name="Brown C.T."/>
            <person name="Hug L.A."/>
            <person name="Thomas B.C."/>
            <person name="Sharon I."/>
            <person name="Castelle C.J."/>
            <person name="Singh A."/>
            <person name="Wilkins M.J."/>
            <person name="Williams K.H."/>
            <person name="Banfield J.F."/>
        </authorList>
    </citation>
    <scope>NUCLEOTIDE SEQUENCE [LARGE SCALE GENOMIC DNA]</scope>
</reference>
<feature type="domain" description="ComEC/Rec2-related protein" evidence="7">
    <location>
        <begin position="122"/>
        <end position="352"/>
    </location>
</feature>
<evidence type="ECO:0000313" key="9">
    <source>
        <dbReference type="Proteomes" id="UP000034831"/>
    </source>
</evidence>